<keyword evidence="2" id="KW-1185">Reference proteome</keyword>
<evidence type="ECO:0000313" key="2">
    <source>
        <dbReference type="Proteomes" id="UP000004200"/>
    </source>
</evidence>
<protein>
    <submittedName>
        <fullName evidence="1">Uncharacterized protein</fullName>
    </submittedName>
</protein>
<dbReference type="EMBL" id="AFWT01000047">
    <property type="protein sequence ID" value="EGV28064.1"/>
    <property type="molecule type" value="Genomic_DNA"/>
</dbReference>
<accession>G2E733</accession>
<name>G2E733_9GAMM</name>
<evidence type="ECO:0000313" key="1">
    <source>
        <dbReference type="EMBL" id="EGV28064.1"/>
    </source>
</evidence>
<dbReference type="Proteomes" id="UP000004200">
    <property type="component" value="Unassembled WGS sequence"/>
</dbReference>
<gene>
    <name evidence="1" type="ORF">ThidrDRAFT_4096</name>
</gene>
<dbReference type="AlphaFoldDB" id="G2E733"/>
<organism evidence="1 2">
    <name type="scientific">Thiorhodococcus drewsii AZ1</name>
    <dbReference type="NCBI Taxonomy" id="765913"/>
    <lineage>
        <taxon>Bacteria</taxon>
        <taxon>Pseudomonadati</taxon>
        <taxon>Pseudomonadota</taxon>
        <taxon>Gammaproteobacteria</taxon>
        <taxon>Chromatiales</taxon>
        <taxon>Chromatiaceae</taxon>
        <taxon>Thiorhodococcus</taxon>
    </lineage>
</organism>
<reference evidence="1 2" key="1">
    <citation type="submission" date="2011-06" db="EMBL/GenBank/DDBJ databases">
        <title>The draft genome of Thiorhodococcus drewsii AZ1.</title>
        <authorList>
            <consortium name="US DOE Joint Genome Institute (JGI-PGF)"/>
            <person name="Lucas S."/>
            <person name="Han J."/>
            <person name="Lapidus A."/>
            <person name="Cheng J.-F."/>
            <person name="Goodwin L."/>
            <person name="Pitluck S."/>
            <person name="Peters L."/>
            <person name="Land M.L."/>
            <person name="Hauser L."/>
            <person name="Vogl K."/>
            <person name="Liu Z."/>
            <person name="Imhoff J."/>
            <person name="Thiel V."/>
            <person name="Frigaard N.-U."/>
            <person name="Bryant D.A."/>
            <person name="Woyke T.J."/>
        </authorList>
    </citation>
    <scope>NUCLEOTIDE SEQUENCE [LARGE SCALE GENOMIC DNA]</scope>
    <source>
        <strain evidence="1 2">AZ1</strain>
    </source>
</reference>
<proteinExistence type="predicted"/>
<comment type="caution">
    <text evidence="1">The sequence shown here is derived from an EMBL/GenBank/DDBJ whole genome shotgun (WGS) entry which is preliminary data.</text>
</comment>
<sequence length="306" mass="34612">MATEPRYPKRRAAALIQVSYQEFGIPFSLESLTESLLEDELGRIPPGDNEGLFRFLDESIYLVNILYLQSWFGMARNPANFAISVAIYSIKQTATAIRILEAQGLDGPARQNLRVFREQCLVMARLCVDEEFLQEFAKTSSHKAANEFWHRYISKGKTEKFLRDFKGKDIILCPLVADNYKDHLDKVVGPSIHPSIMGFEIPFRKDVLSASDDSEDSMIPRSPGSATEFVLFYASHLLLGLILFCSSDVARRGGSVELFKNNPLFGHFNDEIEAMEKIGKAAGVMWLMLPKLTNRAKPHFDSAIHW</sequence>